<dbReference type="PIRSF" id="PIRSF006468">
    <property type="entry name" value="BCAT1"/>
    <property type="match status" value="1"/>
</dbReference>
<keyword evidence="4 11" id="KW-0028">Amino-acid biosynthesis</keyword>
<comment type="caution">
    <text evidence="12">The sequence shown here is derived from an EMBL/GenBank/DDBJ whole genome shotgun (WGS) entry which is preliminary data.</text>
</comment>
<evidence type="ECO:0000256" key="2">
    <source>
        <dbReference type="ARBA" id="ARBA00009320"/>
    </source>
</evidence>
<evidence type="ECO:0000256" key="10">
    <source>
        <dbReference type="RuleBase" id="RU004516"/>
    </source>
</evidence>
<accession>A0A8J8T2Q4</accession>
<dbReference type="Proteomes" id="UP000785679">
    <property type="component" value="Unassembled WGS sequence"/>
</dbReference>
<evidence type="ECO:0000313" key="12">
    <source>
        <dbReference type="EMBL" id="TNV79670.1"/>
    </source>
</evidence>
<keyword evidence="6 10" id="KW-0663">Pyridoxal phosphate</keyword>
<evidence type="ECO:0000313" key="13">
    <source>
        <dbReference type="Proteomes" id="UP000785679"/>
    </source>
</evidence>
<evidence type="ECO:0000256" key="8">
    <source>
        <dbReference type="PIRSR" id="PIRSR006468-1"/>
    </source>
</evidence>
<evidence type="ECO:0000256" key="3">
    <source>
        <dbReference type="ARBA" id="ARBA00022576"/>
    </source>
</evidence>
<keyword evidence="5 11" id="KW-0808">Transferase</keyword>
<dbReference type="InterPro" id="IPR001544">
    <property type="entry name" value="Aminotrans_IV"/>
</dbReference>
<dbReference type="PROSITE" id="PS00770">
    <property type="entry name" value="AA_TRANSFER_CLASS_4"/>
    <property type="match status" value="1"/>
</dbReference>
<comment type="similarity">
    <text evidence="2 9">Belongs to the class-IV pyridoxal-phosphate-dependent aminotransferase family.</text>
</comment>
<dbReference type="EMBL" id="RRYP01008600">
    <property type="protein sequence ID" value="TNV79670.1"/>
    <property type="molecule type" value="Genomic_DNA"/>
</dbReference>
<feature type="modified residue" description="N6-(pyridoxal phosphate)lysine" evidence="8">
    <location>
        <position position="217"/>
    </location>
</feature>
<evidence type="ECO:0000256" key="1">
    <source>
        <dbReference type="ARBA" id="ARBA00001933"/>
    </source>
</evidence>
<dbReference type="AlphaFoldDB" id="A0A8J8T2Q4"/>
<dbReference type="InterPro" id="IPR043132">
    <property type="entry name" value="BCAT-like_C"/>
</dbReference>
<dbReference type="NCBIfam" id="TIGR01123">
    <property type="entry name" value="ilvE_II"/>
    <property type="match status" value="1"/>
</dbReference>
<comment type="catalytic activity">
    <reaction evidence="11">
        <text>L-isoleucine + 2-oxoglutarate = (S)-3-methyl-2-oxopentanoate + L-glutamate</text>
        <dbReference type="Rhea" id="RHEA:24801"/>
        <dbReference type="ChEBI" id="CHEBI:16810"/>
        <dbReference type="ChEBI" id="CHEBI:29985"/>
        <dbReference type="ChEBI" id="CHEBI:35146"/>
        <dbReference type="ChEBI" id="CHEBI:58045"/>
        <dbReference type="EC" id="2.6.1.42"/>
    </reaction>
</comment>
<dbReference type="SUPFAM" id="SSF56752">
    <property type="entry name" value="D-aminoacid aminotransferase-like PLP-dependent enzymes"/>
    <property type="match status" value="1"/>
</dbReference>
<dbReference type="InterPro" id="IPR043131">
    <property type="entry name" value="BCAT-like_N"/>
</dbReference>
<dbReference type="InterPro" id="IPR018300">
    <property type="entry name" value="Aminotrans_IV_CS"/>
</dbReference>
<gene>
    <name evidence="12" type="ORF">FGO68_gene261</name>
</gene>
<dbReference type="CDD" id="cd01557">
    <property type="entry name" value="BCAT_beta_family"/>
    <property type="match status" value="1"/>
</dbReference>
<comment type="catalytic activity">
    <reaction evidence="11">
        <text>L-valine + 2-oxoglutarate = 3-methyl-2-oxobutanoate + L-glutamate</text>
        <dbReference type="Rhea" id="RHEA:24813"/>
        <dbReference type="ChEBI" id="CHEBI:11851"/>
        <dbReference type="ChEBI" id="CHEBI:16810"/>
        <dbReference type="ChEBI" id="CHEBI:29985"/>
        <dbReference type="ChEBI" id="CHEBI:57762"/>
        <dbReference type="EC" id="2.6.1.42"/>
    </reaction>
</comment>
<protein>
    <recommendedName>
        <fullName evidence="11">Branched-chain-amino-acid aminotransferase</fullName>
        <ecNumber evidence="11">2.6.1.42</ecNumber>
    </recommendedName>
</protein>
<dbReference type="InterPro" id="IPR033939">
    <property type="entry name" value="BCAT_family"/>
</dbReference>
<evidence type="ECO:0000256" key="4">
    <source>
        <dbReference type="ARBA" id="ARBA00022605"/>
    </source>
</evidence>
<dbReference type="Gene3D" id="3.30.470.10">
    <property type="match status" value="1"/>
</dbReference>
<comment type="cofactor">
    <cofactor evidence="1 10">
        <name>pyridoxal 5'-phosphate</name>
        <dbReference type="ChEBI" id="CHEBI:597326"/>
    </cofactor>
</comment>
<evidence type="ECO:0000256" key="11">
    <source>
        <dbReference type="RuleBase" id="RU004517"/>
    </source>
</evidence>
<reference evidence="12" key="1">
    <citation type="submission" date="2019-06" db="EMBL/GenBank/DDBJ databases">
        <authorList>
            <person name="Zheng W."/>
        </authorList>
    </citation>
    <scope>NUCLEOTIDE SEQUENCE</scope>
    <source>
        <strain evidence="12">QDHG01</strain>
    </source>
</reference>
<name>A0A8J8T2Q4_HALGN</name>
<evidence type="ECO:0000256" key="6">
    <source>
        <dbReference type="ARBA" id="ARBA00022898"/>
    </source>
</evidence>
<dbReference type="InterPro" id="IPR005786">
    <property type="entry name" value="B_amino_transII"/>
</dbReference>
<sequence>MLGLFNRTGMRFMGTKQSFHKSDLTFQERPNLKPKPAADHQYTFGGLSTDYMLEINYDVHNGGWQRPLIKANEPFELDPANATLHYSIECFEGLKAYITHDDRTMLFRPDKNFERMNSSHRQLGFPEFNPKEMTECLKELIKIEKEWIPRRPMHSLYVRPTSICMDDRLSLSKVEKMKTFIILSPVGPYYPRGFVPVKLYCDTNTVRAWPQGFGDKKIGGNYGPTLRTSRMGNLKFGTDQVLWLLHDWVTEAGTMNFFVFWKNEEGEDELITPPLDGTILPGVTRDSILTLTKELRQFKVSTRPFKIQELMKACTEKRVYEAFGAGTAAIVSPVQSFVYDNVTYEIPVDKEKGAGKLTQRILQMMLDLQDGKTNRPEWQFYV</sequence>
<evidence type="ECO:0000256" key="7">
    <source>
        <dbReference type="ARBA" id="ARBA00023304"/>
    </source>
</evidence>
<dbReference type="EC" id="2.6.1.42" evidence="11"/>
<proteinExistence type="inferred from homology"/>
<dbReference type="GO" id="GO:0008652">
    <property type="term" value="P:amino acid biosynthetic process"/>
    <property type="evidence" value="ECO:0007669"/>
    <property type="project" value="UniProtKB-KW"/>
</dbReference>
<comment type="catalytic activity">
    <reaction evidence="11">
        <text>L-leucine + 2-oxoglutarate = 4-methyl-2-oxopentanoate + L-glutamate</text>
        <dbReference type="Rhea" id="RHEA:18321"/>
        <dbReference type="ChEBI" id="CHEBI:16810"/>
        <dbReference type="ChEBI" id="CHEBI:17865"/>
        <dbReference type="ChEBI" id="CHEBI:29985"/>
        <dbReference type="ChEBI" id="CHEBI:57427"/>
        <dbReference type="EC" id="2.6.1.42"/>
    </reaction>
</comment>
<dbReference type="GO" id="GO:0004084">
    <property type="term" value="F:branched-chain-amino-acid transaminase activity"/>
    <property type="evidence" value="ECO:0007669"/>
    <property type="project" value="UniProtKB-EC"/>
</dbReference>
<dbReference type="Gene3D" id="3.20.10.10">
    <property type="entry name" value="D-amino Acid Aminotransferase, subunit A, domain 2"/>
    <property type="match status" value="1"/>
</dbReference>
<dbReference type="Pfam" id="PF01063">
    <property type="entry name" value="Aminotran_4"/>
    <property type="match status" value="1"/>
</dbReference>
<organism evidence="12 13">
    <name type="scientific">Halteria grandinella</name>
    <dbReference type="NCBI Taxonomy" id="5974"/>
    <lineage>
        <taxon>Eukaryota</taxon>
        <taxon>Sar</taxon>
        <taxon>Alveolata</taxon>
        <taxon>Ciliophora</taxon>
        <taxon>Intramacronucleata</taxon>
        <taxon>Spirotrichea</taxon>
        <taxon>Stichotrichia</taxon>
        <taxon>Sporadotrichida</taxon>
        <taxon>Halteriidae</taxon>
        <taxon>Halteria</taxon>
    </lineage>
</organism>
<keyword evidence="3 11" id="KW-0032">Aminotransferase</keyword>
<keyword evidence="13" id="KW-1185">Reference proteome</keyword>
<dbReference type="PANTHER" id="PTHR11825">
    <property type="entry name" value="SUBGROUP IIII AMINOTRANSFERASE"/>
    <property type="match status" value="1"/>
</dbReference>
<evidence type="ECO:0000256" key="5">
    <source>
        <dbReference type="ARBA" id="ARBA00022679"/>
    </source>
</evidence>
<evidence type="ECO:0000256" key="9">
    <source>
        <dbReference type="RuleBase" id="RU004106"/>
    </source>
</evidence>
<dbReference type="OrthoDB" id="1732691at2759"/>
<dbReference type="GO" id="GO:0009082">
    <property type="term" value="P:branched-chain amino acid biosynthetic process"/>
    <property type="evidence" value="ECO:0007669"/>
    <property type="project" value="UniProtKB-KW"/>
</dbReference>
<dbReference type="InterPro" id="IPR036038">
    <property type="entry name" value="Aminotransferase-like"/>
</dbReference>
<keyword evidence="7 11" id="KW-0100">Branched-chain amino acid biosynthesis</keyword>
<dbReference type="NCBIfam" id="NF009897">
    <property type="entry name" value="PRK13357.1"/>
    <property type="match status" value="1"/>
</dbReference>
<dbReference type="PANTHER" id="PTHR11825:SF44">
    <property type="entry name" value="BRANCHED-CHAIN-AMINO-ACID AMINOTRANSFERASE"/>
    <property type="match status" value="1"/>
</dbReference>